<sequence length="100" mass="11539">MSTKEQRTYMSDSDFPVMDNVPVEVTIVKEIVNDTVNGTSSMVLREFYMNNSQRIHYIGLELLILTTIIILILVFWNKYKPYMNSTVNAFDVTSPKPKAE</sequence>
<comment type="caution">
    <text evidence="2">The sequence shown here is derived from an EMBL/GenBank/DDBJ whole genome shotgun (WGS) entry which is preliminary data.</text>
</comment>
<accession>A0AAW2YYL9</accession>
<dbReference type="Proteomes" id="UP001431209">
    <property type="component" value="Unassembled WGS sequence"/>
</dbReference>
<protein>
    <submittedName>
        <fullName evidence="2">Developmentally-regulated membrane protein</fullName>
    </submittedName>
</protein>
<keyword evidence="1" id="KW-1133">Transmembrane helix</keyword>
<keyword evidence="1" id="KW-0472">Membrane</keyword>
<dbReference type="AlphaFoldDB" id="A0AAW2YYL9"/>
<gene>
    <name evidence="2" type="ORF">AKO1_014437</name>
</gene>
<organism evidence="2 3">
    <name type="scientific">Acrasis kona</name>
    <dbReference type="NCBI Taxonomy" id="1008807"/>
    <lineage>
        <taxon>Eukaryota</taxon>
        <taxon>Discoba</taxon>
        <taxon>Heterolobosea</taxon>
        <taxon>Tetramitia</taxon>
        <taxon>Eutetramitia</taxon>
        <taxon>Acrasidae</taxon>
        <taxon>Acrasis</taxon>
    </lineage>
</organism>
<dbReference type="EMBL" id="JAOPGA020000870">
    <property type="protein sequence ID" value="KAL0482553.1"/>
    <property type="molecule type" value="Genomic_DNA"/>
</dbReference>
<name>A0AAW2YYL9_9EUKA</name>
<keyword evidence="3" id="KW-1185">Reference proteome</keyword>
<reference evidence="2 3" key="1">
    <citation type="submission" date="2024-03" db="EMBL/GenBank/DDBJ databases">
        <title>The Acrasis kona genome and developmental transcriptomes reveal deep origins of eukaryotic multicellular pathways.</title>
        <authorList>
            <person name="Sheikh S."/>
            <person name="Fu C.-J."/>
            <person name="Brown M.W."/>
            <person name="Baldauf S.L."/>
        </authorList>
    </citation>
    <scope>NUCLEOTIDE SEQUENCE [LARGE SCALE GENOMIC DNA]</scope>
    <source>
        <strain evidence="2 3">ATCC MYA-3509</strain>
    </source>
</reference>
<keyword evidence="1" id="KW-0812">Transmembrane</keyword>
<evidence type="ECO:0000256" key="1">
    <source>
        <dbReference type="SAM" id="Phobius"/>
    </source>
</evidence>
<evidence type="ECO:0000313" key="2">
    <source>
        <dbReference type="EMBL" id="KAL0482553.1"/>
    </source>
</evidence>
<proteinExistence type="predicted"/>
<feature type="transmembrane region" description="Helical" evidence="1">
    <location>
        <begin position="55"/>
        <end position="76"/>
    </location>
</feature>
<evidence type="ECO:0000313" key="3">
    <source>
        <dbReference type="Proteomes" id="UP001431209"/>
    </source>
</evidence>